<reference evidence="4" key="1">
    <citation type="submission" date="2016-10" db="EMBL/GenBank/DDBJ databases">
        <authorList>
            <person name="de Groot N.N."/>
        </authorList>
    </citation>
    <scope>NUCLEOTIDE SEQUENCE</scope>
</reference>
<evidence type="ECO:0000259" key="3">
    <source>
        <dbReference type="Pfam" id="PF00156"/>
    </source>
</evidence>
<name>A0A1W1BX57_9ZZZZ</name>
<evidence type="ECO:0000256" key="2">
    <source>
        <dbReference type="ARBA" id="ARBA00022679"/>
    </source>
</evidence>
<dbReference type="Gene3D" id="3.40.50.2020">
    <property type="match status" value="1"/>
</dbReference>
<dbReference type="EC" id="2.4.2.22" evidence="4"/>
<dbReference type="InterPro" id="IPR029057">
    <property type="entry name" value="PRTase-like"/>
</dbReference>
<dbReference type="PANTHER" id="PTHR43363">
    <property type="entry name" value="HYPOXANTHINE PHOSPHORIBOSYLTRANSFERASE"/>
    <property type="match status" value="1"/>
</dbReference>
<evidence type="ECO:0000256" key="1">
    <source>
        <dbReference type="ARBA" id="ARBA00022676"/>
    </source>
</evidence>
<feature type="domain" description="Phosphoribosyltransferase" evidence="3">
    <location>
        <begin position="22"/>
        <end position="142"/>
    </location>
</feature>
<keyword evidence="1 4" id="KW-0328">Glycosyltransferase</keyword>
<dbReference type="PANTHER" id="PTHR43363:SF1">
    <property type="entry name" value="HYPOXANTHINE-GUANINE PHOSPHORIBOSYLTRANSFERASE"/>
    <property type="match status" value="1"/>
</dbReference>
<dbReference type="AlphaFoldDB" id="A0A1W1BX57"/>
<dbReference type="Pfam" id="PF00156">
    <property type="entry name" value="Pribosyltran"/>
    <property type="match status" value="1"/>
</dbReference>
<sequence>MVYYPYTQFVEDVKKLVRLTETYRPDTIVAIARGGWTLGHAYASATGNRQLMSINSILYEGDQKGRQCTIFNVPALENATKVLVLDDIVDSGETLKEVLALLRKRFTHVTFKSGSIYYKKSAVIQPDFSLYETNEWIEFFWEKDYLLH</sequence>
<organism evidence="4">
    <name type="scientific">hydrothermal vent metagenome</name>
    <dbReference type="NCBI Taxonomy" id="652676"/>
    <lineage>
        <taxon>unclassified sequences</taxon>
        <taxon>metagenomes</taxon>
        <taxon>ecological metagenomes</taxon>
    </lineage>
</organism>
<dbReference type="CDD" id="cd06223">
    <property type="entry name" value="PRTases_typeI"/>
    <property type="match status" value="1"/>
</dbReference>
<accession>A0A1W1BX57</accession>
<dbReference type="InterPro" id="IPR000836">
    <property type="entry name" value="PRTase_dom"/>
</dbReference>
<evidence type="ECO:0000313" key="4">
    <source>
        <dbReference type="EMBL" id="SFV58032.1"/>
    </source>
</evidence>
<gene>
    <name evidence="4" type="ORF">MNB_SV-10-1388</name>
</gene>
<dbReference type="EMBL" id="FPHL01000016">
    <property type="protein sequence ID" value="SFV58032.1"/>
    <property type="molecule type" value="Genomic_DNA"/>
</dbReference>
<dbReference type="GO" id="GO:0000310">
    <property type="term" value="F:xanthine phosphoribosyltransferase activity"/>
    <property type="evidence" value="ECO:0007669"/>
    <property type="project" value="UniProtKB-EC"/>
</dbReference>
<protein>
    <submittedName>
        <fullName evidence="4">Xanthine-guanine phosphoribosyltransferase</fullName>
        <ecNumber evidence="4">2.4.2.22</ecNumber>
    </submittedName>
</protein>
<dbReference type="SUPFAM" id="SSF53271">
    <property type="entry name" value="PRTase-like"/>
    <property type="match status" value="1"/>
</dbReference>
<proteinExistence type="predicted"/>
<keyword evidence="2 4" id="KW-0808">Transferase</keyword>